<dbReference type="EMBL" id="NUYN01000016">
    <property type="protein sequence ID" value="PFN26064.1"/>
    <property type="molecule type" value="Genomic_DNA"/>
</dbReference>
<gene>
    <name evidence="2" type="ORF">COJ50_12280</name>
</gene>
<sequence length="159" mass="17915">MRKLFSLLSVFVLTIIFITGFSSPASAATKPISYTQTLKYGQYFEAHKYDAAQVMPGYAPMTVNTVFTINQYGVTITDVSQKFTSYWPYSVSSTKTKIVTKTSRGGNEVATTYGDFTAKYSIRDFIKFSNNYRLQTNIQVLKIDKTKKTVTVKITKTVN</sequence>
<dbReference type="AlphaFoldDB" id="A0A2B1KHU5"/>
<name>A0A2B1KHU5_BACCE</name>
<reference evidence="2 3" key="1">
    <citation type="submission" date="2017-09" db="EMBL/GenBank/DDBJ databases">
        <title>Large-scale bioinformatics analysis of Bacillus genomes uncovers conserved roles of natural products in bacterial physiology.</title>
        <authorList>
            <consortium name="Agbiome Team Llc"/>
            <person name="Bleich R.M."/>
            <person name="Grubbs K.J."/>
            <person name="Santa Maria K.C."/>
            <person name="Allen S.E."/>
            <person name="Farag S."/>
            <person name="Shank E.A."/>
            <person name="Bowers A."/>
        </authorList>
    </citation>
    <scope>NUCLEOTIDE SEQUENCE [LARGE SCALE GENOMIC DNA]</scope>
    <source>
        <strain evidence="2 3">AFS076905</strain>
    </source>
</reference>
<protein>
    <recommendedName>
        <fullName evidence="4">DUF3888 domain-containing protein</fullName>
    </recommendedName>
</protein>
<accession>A0A2B1KHU5</accession>
<evidence type="ECO:0000256" key="1">
    <source>
        <dbReference type="SAM" id="SignalP"/>
    </source>
</evidence>
<feature type="chain" id="PRO_5013061086" description="DUF3888 domain-containing protein" evidence="1">
    <location>
        <begin position="28"/>
        <end position="159"/>
    </location>
</feature>
<dbReference type="Proteomes" id="UP000225182">
    <property type="component" value="Unassembled WGS sequence"/>
</dbReference>
<proteinExistence type="predicted"/>
<feature type="signal peptide" evidence="1">
    <location>
        <begin position="1"/>
        <end position="27"/>
    </location>
</feature>
<organism evidence="2 3">
    <name type="scientific">Bacillus cereus</name>
    <dbReference type="NCBI Taxonomy" id="1396"/>
    <lineage>
        <taxon>Bacteria</taxon>
        <taxon>Bacillati</taxon>
        <taxon>Bacillota</taxon>
        <taxon>Bacilli</taxon>
        <taxon>Bacillales</taxon>
        <taxon>Bacillaceae</taxon>
        <taxon>Bacillus</taxon>
        <taxon>Bacillus cereus group</taxon>
    </lineage>
</organism>
<evidence type="ECO:0000313" key="3">
    <source>
        <dbReference type="Proteomes" id="UP000225182"/>
    </source>
</evidence>
<evidence type="ECO:0000313" key="2">
    <source>
        <dbReference type="EMBL" id="PFN26064.1"/>
    </source>
</evidence>
<dbReference type="RefSeq" id="WP_098540444.1">
    <property type="nucleotide sequence ID" value="NZ_NUYN01000016.1"/>
</dbReference>
<evidence type="ECO:0008006" key="4">
    <source>
        <dbReference type="Google" id="ProtNLM"/>
    </source>
</evidence>
<keyword evidence="1" id="KW-0732">Signal</keyword>
<comment type="caution">
    <text evidence="2">The sequence shown here is derived from an EMBL/GenBank/DDBJ whole genome shotgun (WGS) entry which is preliminary data.</text>
</comment>